<dbReference type="Proteomes" id="UP000807353">
    <property type="component" value="Unassembled WGS sequence"/>
</dbReference>
<comment type="caution">
    <text evidence="2">The sequence shown here is derived from an EMBL/GenBank/DDBJ whole genome shotgun (WGS) entry which is preliminary data.</text>
</comment>
<organism evidence="2 3">
    <name type="scientific">Collybia nuda</name>
    <dbReference type="NCBI Taxonomy" id="64659"/>
    <lineage>
        <taxon>Eukaryota</taxon>
        <taxon>Fungi</taxon>
        <taxon>Dikarya</taxon>
        <taxon>Basidiomycota</taxon>
        <taxon>Agaricomycotina</taxon>
        <taxon>Agaricomycetes</taxon>
        <taxon>Agaricomycetidae</taxon>
        <taxon>Agaricales</taxon>
        <taxon>Tricholomatineae</taxon>
        <taxon>Clitocybaceae</taxon>
        <taxon>Collybia</taxon>
    </lineage>
</organism>
<feature type="transmembrane region" description="Helical" evidence="1">
    <location>
        <begin position="137"/>
        <end position="158"/>
    </location>
</feature>
<keyword evidence="3" id="KW-1185">Reference proteome</keyword>
<keyword evidence="1" id="KW-0472">Membrane</keyword>
<dbReference type="AlphaFoldDB" id="A0A9P6CNH5"/>
<evidence type="ECO:0000313" key="2">
    <source>
        <dbReference type="EMBL" id="KAF9468280.1"/>
    </source>
</evidence>
<feature type="transmembrane region" description="Helical" evidence="1">
    <location>
        <begin position="224"/>
        <end position="244"/>
    </location>
</feature>
<proteinExistence type="predicted"/>
<evidence type="ECO:0000256" key="1">
    <source>
        <dbReference type="SAM" id="Phobius"/>
    </source>
</evidence>
<keyword evidence="1" id="KW-1133">Transmembrane helix</keyword>
<evidence type="ECO:0000313" key="3">
    <source>
        <dbReference type="Proteomes" id="UP000807353"/>
    </source>
</evidence>
<feature type="transmembrane region" description="Helical" evidence="1">
    <location>
        <begin position="178"/>
        <end position="203"/>
    </location>
</feature>
<keyword evidence="1" id="KW-0812">Transmembrane</keyword>
<dbReference type="OrthoDB" id="3193253at2759"/>
<sequence>MAKYTLPELEERYRIDMVVLVKQLQLVYTTLASFVVLLFDHILTIGDEVLNPHFCLDQIYLGKENNTQYFTPVAMVVYLAGVTSTPMSPIDPVPISPVNSPGPSYRGSIYRFRVNCGSYVNPKFLQRVSAVYHNNKFIIALLIFLWVAHLVMMIFVTMEASMYLSEDHISKILFLGPSAGLIFVVPAVVFDTVVGFLLTFGLYRNSGHFRDQMPLVRLIMRDGTLYFFIVFASNISWILIQSFLQTHMGPHSLVSVVRFSYSLWYWVTLNPSFDSITTTMIGRLTLNMREYNPSNDEELTLTRLRFRTEGSWQPTIPERMIEDYHGQPGNNPPTQ</sequence>
<name>A0A9P6CNH5_9AGAR</name>
<reference evidence="2" key="1">
    <citation type="submission" date="2020-11" db="EMBL/GenBank/DDBJ databases">
        <authorList>
            <consortium name="DOE Joint Genome Institute"/>
            <person name="Ahrendt S."/>
            <person name="Riley R."/>
            <person name="Andreopoulos W."/>
            <person name="Labutti K."/>
            <person name="Pangilinan J."/>
            <person name="Ruiz-Duenas F.J."/>
            <person name="Barrasa J.M."/>
            <person name="Sanchez-Garcia M."/>
            <person name="Camarero S."/>
            <person name="Miyauchi S."/>
            <person name="Serrano A."/>
            <person name="Linde D."/>
            <person name="Babiker R."/>
            <person name="Drula E."/>
            <person name="Ayuso-Fernandez I."/>
            <person name="Pacheco R."/>
            <person name="Padilla G."/>
            <person name="Ferreira P."/>
            <person name="Barriuso J."/>
            <person name="Kellner H."/>
            <person name="Castanera R."/>
            <person name="Alfaro M."/>
            <person name="Ramirez L."/>
            <person name="Pisabarro A.G."/>
            <person name="Kuo A."/>
            <person name="Tritt A."/>
            <person name="Lipzen A."/>
            <person name="He G."/>
            <person name="Yan M."/>
            <person name="Ng V."/>
            <person name="Cullen D."/>
            <person name="Martin F."/>
            <person name="Rosso M.-N."/>
            <person name="Henrissat B."/>
            <person name="Hibbett D."/>
            <person name="Martinez A.T."/>
            <person name="Grigoriev I.V."/>
        </authorList>
    </citation>
    <scope>NUCLEOTIDE SEQUENCE</scope>
    <source>
        <strain evidence="2">CBS 247.69</strain>
    </source>
</reference>
<accession>A0A9P6CNH5</accession>
<protein>
    <submittedName>
        <fullName evidence="2">Uncharacterized protein</fullName>
    </submittedName>
</protein>
<dbReference type="EMBL" id="MU150233">
    <property type="protein sequence ID" value="KAF9468280.1"/>
    <property type="molecule type" value="Genomic_DNA"/>
</dbReference>
<gene>
    <name evidence="2" type="ORF">BDZ94DRAFT_1232342</name>
</gene>